<evidence type="ECO:0000259" key="3">
    <source>
        <dbReference type="Pfam" id="PF16454"/>
    </source>
</evidence>
<evidence type="ECO:0000256" key="2">
    <source>
        <dbReference type="SAM" id="MobiDB-lite"/>
    </source>
</evidence>
<dbReference type="Pfam" id="PF16454">
    <property type="entry name" value="PI3K_P85_iSH2"/>
    <property type="match status" value="1"/>
</dbReference>
<dbReference type="InParanoid" id="A0A1X7SY33"/>
<evidence type="ECO:0000256" key="1">
    <source>
        <dbReference type="SAM" id="Coils"/>
    </source>
</evidence>
<evidence type="ECO:0000313" key="4">
    <source>
        <dbReference type="EnsemblMetazoa" id="Aqu2.1.07067_001"/>
    </source>
</evidence>
<feature type="domain" description="PI3K regulatory subunit p85-related inter-SH2" evidence="3">
    <location>
        <begin position="45"/>
        <end position="125"/>
    </location>
</feature>
<dbReference type="STRING" id="400682.A0A1X7SY33"/>
<feature type="region of interest" description="Disordered" evidence="2">
    <location>
        <begin position="209"/>
        <end position="244"/>
    </location>
</feature>
<reference evidence="4" key="1">
    <citation type="submission" date="2017-05" db="UniProtKB">
        <authorList>
            <consortium name="EnsemblMetazoa"/>
        </authorList>
    </citation>
    <scope>IDENTIFICATION</scope>
</reference>
<dbReference type="eggNOG" id="KOG4637">
    <property type="taxonomic scope" value="Eukaryota"/>
</dbReference>
<feature type="coiled-coil region" evidence="1">
    <location>
        <begin position="53"/>
        <end position="94"/>
    </location>
</feature>
<dbReference type="AlphaFoldDB" id="A0A1X7SY33"/>
<accession>A0A1X7SY33</accession>
<keyword evidence="1" id="KW-0175">Coiled coil</keyword>
<protein>
    <recommendedName>
        <fullName evidence="3">PI3K regulatory subunit p85-related inter-SH2 domain-containing protein</fullName>
    </recommendedName>
</protein>
<organism evidence="4">
    <name type="scientific">Amphimedon queenslandica</name>
    <name type="common">Sponge</name>
    <dbReference type="NCBI Taxonomy" id="400682"/>
    <lineage>
        <taxon>Eukaryota</taxon>
        <taxon>Metazoa</taxon>
        <taxon>Porifera</taxon>
        <taxon>Demospongiae</taxon>
        <taxon>Heteroscleromorpha</taxon>
        <taxon>Haplosclerida</taxon>
        <taxon>Niphatidae</taxon>
        <taxon>Amphimedon</taxon>
    </lineage>
</organism>
<sequence>MFRDGYFGFAEPLEFRSVVELPYSSKLDITLKEPVSKTDIYEQGRDKSESVSLDEIVRQLKATEKDLREKGNRYNELTNKYEKITQEIQIMRLDLLAQEQILMMLKEHLDTSNRLQAENKSPDVKQHDILAEASVKEDNPDDDLYATYAMLHTHRTDDDDYRRISEEIQKKKKKPPPPPPQSNVSQDIISILLVYSFLQPLFVSLPPTEATLSRSPHRPLPPHPSLSIENAQPMMPPLQFNEAD</sequence>
<dbReference type="OrthoDB" id="3175255at2759"/>
<proteinExistence type="predicted"/>
<name>A0A1X7SY33_AMPQE</name>
<dbReference type="EnsemblMetazoa" id="Aqu2.1.07067_001">
    <property type="protein sequence ID" value="Aqu2.1.07067_001"/>
    <property type="gene ID" value="Aqu2.1.07067"/>
</dbReference>
<dbReference type="InterPro" id="IPR032498">
    <property type="entry name" value="PI3K_P85_iSH2"/>
</dbReference>
<dbReference type="Gene3D" id="1.10.287.1490">
    <property type="match status" value="1"/>
</dbReference>